<proteinExistence type="predicted"/>
<dbReference type="Pfam" id="PF02330">
    <property type="entry name" value="MAM33"/>
    <property type="match status" value="1"/>
</dbReference>
<organism evidence="1 2">
    <name type="scientific">Arabidopsis arenosa</name>
    <name type="common">Sand rock-cress</name>
    <name type="synonym">Cardaminopsis arenosa</name>
    <dbReference type="NCBI Taxonomy" id="38785"/>
    <lineage>
        <taxon>Eukaryota</taxon>
        <taxon>Viridiplantae</taxon>
        <taxon>Streptophyta</taxon>
        <taxon>Embryophyta</taxon>
        <taxon>Tracheophyta</taxon>
        <taxon>Spermatophyta</taxon>
        <taxon>Magnoliopsida</taxon>
        <taxon>eudicotyledons</taxon>
        <taxon>Gunneridae</taxon>
        <taxon>Pentapetalae</taxon>
        <taxon>rosids</taxon>
        <taxon>malvids</taxon>
        <taxon>Brassicales</taxon>
        <taxon>Brassicaceae</taxon>
        <taxon>Camelineae</taxon>
        <taxon>Arabidopsis</taxon>
    </lineage>
</organism>
<dbReference type="GO" id="GO:0005759">
    <property type="term" value="C:mitochondrial matrix"/>
    <property type="evidence" value="ECO:0007669"/>
    <property type="project" value="InterPro"/>
</dbReference>
<dbReference type="PANTHER" id="PTHR10826">
    <property type="entry name" value="COMPLEMENT COMPONENT 1"/>
    <property type="match status" value="1"/>
</dbReference>
<dbReference type="SUPFAM" id="SSF54529">
    <property type="entry name" value="Mitochondrial glycoprotein MAM33-like"/>
    <property type="match status" value="1"/>
</dbReference>
<dbReference type="PANTHER" id="PTHR10826:SF41">
    <property type="entry name" value="MITOCHONDRIAL GLYCOPROTEIN FAMILY PROTEIN"/>
    <property type="match status" value="1"/>
</dbReference>
<dbReference type="AlphaFoldDB" id="A0A8S2A619"/>
<accession>A0A8S2A619</accession>
<evidence type="ECO:0000313" key="1">
    <source>
        <dbReference type="EMBL" id="CAE6039591.1"/>
    </source>
</evidence>
<dbReference type="InterPro" id="IPR036561">
    <property type="entry name" value="MAM33_sf"/>
</dbReference>
<evidence type="ECO:0000313" key="2">
    <source>
        <dbReference type="Proteomes" id="UP000682877"/>
    </source>
</evidence>
<dbReference type="Proteomes" id="UP000682877">
    <property type="component" value="Chromosome 4"/>
</dbReference>
<dbReference type="InterPro" id="IPR003428">
    <property type="entry name" value="MAM33"/>
</dbReference>
<reference evidence="1" key="1">
    <citation type="submission" date="2021-01" db="EMBL/GenBank/DDBJ databases">
        <authorList>
            <person name="Bezrukov I."/>
        </authorList>
    </citation>
    <scope>NUCLEOTIDE SEQUENCE</scope>
</reference>
<protein>
    <submittedName>
        <fullName evidence="1">Uncharacterized protein</fullName>
    </submittedName>
</protein>
<keyword evidence="2" id="KW-1185">Reference proteome</keyword>
<dbReference type="EMBL" id="LR999454">
    <property type="protein sequence ID" value="CAE6039591.1"/>
    <property type="molecule type" value="Genomic_DNA"/>
</dbReference>
<gene>
    <name evidence="1" type="ORF">AARE701A_LOCUS10962</name>
</gene>
<dbReference type="Gene3D" id="3.10.280.10">
    <property type="entry name" value="Mitochondrial glycoprotein"/>
    <property type="match status" value="1"/>
</dbReference>
<name>A0A8S2A619_ARAAE</name>
<sequence length="236" mass="27260">MATSPSDVAGSLQEYFLNNSRSASKLASACRQARSISAVVNRPSPLRPFVSRRFYYSERRFLGVIDSKILSALKSDDLHYIKETIPESFLFNIEDDPRAQFVRFTGENVREEHVQVLAFMPSLVADEPISIKLIVTVTKKSGLCLEFSCTAFADYINIDIVSVNHPGGFFEGTLKNDWHFKDMDNDLKKMFYEYLETVVEASTTNFLHKYMMSKLKREYLVWLKGVKKFMKEPKWY</sequence>